<sequence length="515" mass="56237">MTNTTAPPERGGGGGAHILIFPFPAQGHMLPLLDLVHQLSLRATTTTTTTAITILVTPKNLPLLNPLLIRHPSVIKTLVLPFPTPENSLIPPGVENVKDLPSGYFLPMIQTIRKLRGPILNWFRSHPSPPSYIISDMFLGWTQDLAVQLGIRRIVFSPSGAQTLSVISCLWRDLPTPANDGNNKDNDDANTLIRFPKVPGCPNYPWWQLSSLYRAYVQSGGDNNSGDLEFLRKDFLGNVECWGMVFNSFHELEGIYLDHMKQTYFGNKYLWAVGPLSQSGPTERGGATSEQAGDIFTWLDTCDDHSVVYVCFGSQAVLDNTQMEAVAVGLEKSGARFLWCVKEPTVGHVSGEYGMVPSWFEDRTAGRGLVVRGWAPQVLILKHKAIGSFLTHCGWNSVLESIGAGVPMLAWPMGADQFMNATLLVDQAKVAVQVCEGAKAIPNADELAQRMAESVATGGTTCRNEMRMKAMELKQAATDAVSDKNGGGSSFRDLDNLVQHLFSLSANSTELVPPN</sequence>
<comment type="caution">
    <text evidence="3">The sequence shown here is derived from an EMBL/GenBank/DDBJ whole genome shotgun (WGS) entry which is preliminary data.</text>
</comment>
<evidence type="ECO:0008006" key="5">
    <source>
        <dbReference type="Google" id="ProtNLM"/>
    </source>
</evidence>
<protein>
    <recommendedName>
        <fullName evidence="5">Glycosyltransferase</fullName>
    </recommendedName>
</protein>
<dbReference type="InterPro" id="IPR002213">
    <property type="entry name" value="UDP_glucos_trans"/>
</dbReference>
<keyword evidence="2" id="KW-0808">Transferase</keyword>
<evidence type="ECO:0000313" key="4">
    <source>
        <dbReference type="Proteomes" id="UP001202328"/>
    </source>
</evidence>
<keyword evidence="4" id="KW-1185">Reference proteome</keyword>
<dbReference type="GO" id="GO:0035251">
    <property type="term" value="F:UDP-glucosyltransferase activity"/>
    <property type="evidence" value="ECO:0007669"/>
    <property type="project" value="TreeGrafter"/>
</dbReference>
<comment type="similarity">
    <text evidence="1">Belongs to the UDP-glycosyltransferase family.</text>
</comment>
<dbReference type="FunFam" id="3.40.50.2000:FF:000064">
    <property type="entry name" value="Glycosyltransferase"/>
    <property type="match status" value="1"/>
</dbReference>
<dbReference type="CDD" id="cd03784">
    <property type="entry name" value="GT1_Gtf-like"/>
    <property type="match status" value="1"/>
</dbReference>
<evidence type="ECO:0000256" key="1">
    <source>
        <dbReference type="ARBA" id="ARBA00009995"/>
    </source>
</evidence>
<name>A0AAD4SCY9_9MAGN</name>
<accession>A0AAD4SCY9</accession>
<dbReference type="Pfam" id="PF00201">
    <property type="entry name" value="UDPGT"/>
    <property type="match status" value="1"/>
</dbReference>
<dbReference type="Proteomes" id="UP001202328">
    <property type="component" value="Unassembled WGS sequence"/>
</dbReference>
<dbReference type="Gene3D" id="3.40.50.2000">
    <property type="entry name" value="Glycogen Phosphorylase B"/>
    <property type="match status" value="2"/>
</dbReference>
<gene>
    <name evidence="3" type="ORF">MKW98_000933</name>
</gene>
<dbReference type="PANTHER" id="PTHR48047:SF8">
    <property type="entry name" value="FLAVONOL 3-O-GLUCOSYLTRANSFERASE UGT89B1"/>
    <property type="match status" value="1"/>
</dbReference>
<dbReference type="SUPFAM" id="SSF53756">
    <property type="entry name" value="UDP-Glycosyltransferase/glycogen phosphorylase"/>
    <property type="match status" value="1"/>
</dbReference>
<reference evidence="3" key="1">
    <citation type="submission" date="2022-04" db="EMBL/GenBank/DDBJ databases">
        <title>A functionally conserved STORR gene fusion in Papaver species that diverged 16.8 million years ago.</title>
        <authorList>
            <person name="Catania T."/>
        </authorList>
    </citation>
    <scope>NUCLEOTIDE SEQUENCE</scope>
    <source>
        <strain evidence="3">S-188037</strain>
    </source>
</reference>
<dbReference type="PANTHER" id="PTHR48047">
    <property type="entry name" value="GLYCOSYLTRANSFERASE"/>
    <property type="match status" value="1"/>
</dbReference>
<organism evidence="3 4">
    <name type="scientific">Papaver atlanticum</name>
    <dbReference type="NCBI Taxonomy" id="357466"/>
    <lineage>
        <taxon>Eukaryota</taxon>
        <taxon>Viridiplantae</taxon>
        <taxon>Streptophyta</taxon>
        <taxon>Embryophyta</taxon>
        <taxon>Tracheophyta</taxon>
        <taxon>Spermatophyta</taxon>
        <taxon>Magnoliopsida</taxon>
        <taxon>Ranunculales</taxon>
        <taxon>Papaveraceae</taxon>
        <taxon>Papaveroideae</taxon>
        <taxon>Papaver</taxon>
    </lineage>
</organism>
<evidence type="ECO:0000256" key="2">
    <source>
        <dbReference type="ARBA" id="ARBA00022679"/>
    </source>
</evidence>
<dbReference type="AlphaFoldDB" id="A0AAD4SCY9"/>
<dbReference type="EMBL" id="JAJJMB010011750">
    <property type="protein sequence ID" value="KAI3900033.1"/>
    <property type="molecule type" value="Genomic_DNA"/>
</dbReference>
<evidence type="ECO:0000313" key="3">
    <source>
        <dbReference type="EMBL" id="KAI3900033.1"/>
    </source>
</evidence>
<proteinExistence type="inferred from homology"/>